<dbReference type="Proteomes" id="UP001304671">
    <property type="component" value="Unassembled WGS sequence"/>
</dbReference>
<evidence type="ECO:0008006" key="4">
    <source>
        <dbReference type="Google" id="ProtNLM"/>
    </source>
</evidence>
<organism evidence="2 3">
    <name type="scientific">Arcicella aquatica</name>
    <dbReference type="NCBI Taxonomy" id="217141"/>
    <lineage>
        <taxon>Bacteria</taxon>
        <taxon>Pseudomonadati</taxon>
        <taxon>Bacteroidota</taxon>
        <taxon>Cytophagia</taxon>
        <taxon>Cytophagales</taxon>
        <taxon>Flectobacillaceae</taxon>
        <taxon>Arcicella</taxon>
    </lineage>
</organism>
<name>A0ABU5QMI6_9BACT</name>
<dbReference type="EMBL" id="JAYFUL010000014">
    <property type="protein sequence ID" value="MEA5258281.1"/>
    <property type="molecule type" value="Genomic_DNA"/>
</dbReference>
<evidence type="ECO:0000313" key="2">
    <source>
        <dbReference type="EMBL" id="MEA5258281.1"/>
    </source>
</evidence>
<sequence length="47" mass="5601">METNQTPPKKDFRAWLKRIGWAGFFFFLIKGLLWLIVPYLIAKGIFK</sequence>
<dbReference type="RefSeq" id="WP_323249257.1">
    <property type="nucleotide sequence ID" value="NZ_JAYFUL010000014.1"/>
</dbReference>
<evidence type="ECO:0000256" key="1">
    <source>
        <dbReference type="SAM" id="Phobius"/>
    </source>
</evidence>
<accession>A0ABU5QMI6</accession>
<evidence type="ECO:0000313" key="3">
    <source>
        <dbReference type="Proteomes" id="UP001304671"/>
    </source>
</evidence>
<protein>
    <recommendedName>
        <fullName evidence="4">Alanyl-tRNA synthetase</fullName>
    </recommendedName>
</protein>
<reference evidence="2 3" key="1">
    <citation type="submission" date="2023-12" db="EMBL/GenBank/DDBJ databases">
        <title>Novel species of the genus Arcicella isolated from rivers.</title>
        <authorList>
            <person name="Lu H."/>
        </authorList>
    </citation>
    <scope>NUCLEOTIDE SEQUENCE [LARGE SCALE GENOMIC DNA]</scope>
    <source>
        <strain evidence="2 3">LMG 21963</strain>
    </source>
</reference>
<keyword evidence="1" id="KW-0812">Transmembrane</keyword>
<gene>
    <name evidence="2" type="ORF">VB264_10860</name>
</gene>
<feature type="transmembrane region" description="Helical" evidence="1">
    <location>
        <begin position="20"/>
        <end position="42"/>
    </location>
</feature>
<proteinExistence type="predicted"/>
<keyword evidence="1" id="KW-0472">Membrane</keyword>
<keyword evidence="3" id="KW-1185">Reference proteome</keyword>
<comment type="caution">
    <text evidence="2">The sequence shown here is derived from an EMBL/GenBank/DDBJ whole genome shotgun (WGS) entry which is preliminary data.</text>
</comment>
<keyword evidence="1" id="KW-1133">Transmembrane helix</keyword>